<dbReference type="InterPro" id="IPR036986">
    <property type="entry name" value="S4_RNA-bd_sf"/>
</dbReference>
<dbReference type="HOGENOM" id="CLU_016902_1_3_7"/>
<dbReference type="GO" id="GO:0000455">
    <property type="term" value="P:enzyme-directed rRNA pseudouridine synthesis"/>
    <property type="evidence" value="ECO:0007669"/>
    <property type="project" value="TreeGrafter"/>
</dbReference>
<dbReference type="Pfam" id="PF00849">
    <property type="entry name" value="PseudoU_synth_2"/>
    <property type="match status" value="1"/>
</dbReference>
<accession>C4XKF0</accession>
<keyword evidence="2" id="KW-0413">Isomerase</keyword>
<dbReference type="InterPro" id="IPR006145">
    <property type="entry name" value="PsdUridine_synth_RsuA/RluA"/>
</dbReference>
<dbReference type="OrthoDB" id="128480at2"/>
<sequence length="290" mass="31316">MTNDTTTTWTIPPQADGWRLDKALELMLPEVGLRGRRRLIESGGLTVNGRLLPAGYRVRAGQTVAMVPQDRERRFGPADVPVVLTAGDYVLLNKPSGLHSAALAQGGGESVEALLPDIFPGRPSFLLSRLDSLTTGLLPAAFSPEAAATYRDMEESGEVDKTYLAVGHGEPDVTYFRCDGELDAADRKKTRVLDRATIDSLRMTEVEALETRGGVTLFRCTIKKGARHQIRTHLAWAGHPLVGDPLYGQGEGERLFLHCAGIDCPAFAALCDAPWNLAEAVEIVSRGAVA</sequence>
<comment type="similarity">
    <text evidence="1">Belongs to the pseudouridine synthase RluA family.</text>
</comment>
<dbReference type="Gene3D" id="3.10.290.10">
    <property type="entry name" value="RNA-binding S4 domain"/>
    <property type="match status" value="1"/>
</dbReference>
<evidence type="ECO:0000256" key="1">
    <source>
        <dbReference type="ARBA" id="ARBA00010876"/>
    </source>
</evidence>
<dbReference type="CDD" id="cd00165">
    <property type="entry name" value="S4"/>
    <property type="match status" value="1"/>
</dbReference>
<dbReference type="Proteomes" id="UP000009071">
    <property type="component" value="Chromosome"/>
</dbReference>
<evidence type="ECO:0000313" key="5">
    <source>
        <dbReference type="Proteomes" id="UP000009071"/>
    </source>
</evidence>
<protein>
    <submittedName>
        <fullName evidence="4">Pseudouridine synthase</fullName>
    </submittedName>
</protein>
<dbReference type="PANTHER" id="PTHR21600">
    <property type="entry name" value="MITOCHONDRIAL RNA PSEUDOURIDINE SYNTHASE"/>
    <property type="match status" value="1"/>
</dbReference>
<proteinExistence type="inferred from homology"/>
<evidence type="ECO:0000256" key="2">
    <source>
        <dbReference type="ARBA" id="ARBA00023235"/>
    </source>
</evidence>
<dbReference type="InterPro" id="IPR050188">
    <property type="entry name" value="RluA_PseudoU_synthase"/>
</dbReference>
<dbReference type="GO" id="GO:0003723">
    <property type="term" value="F:RNA binding"/>
    <property type="evidence" value="ECO:0007669"/>
    <property type="project" value="InterPro"/>
</dbReference>
<dbReference type="Gene3D" id="3.30.2350.10">
    <property type="entry name" value="Pseudouridine synthase"/>
    <property type="match status" value="1"/>
</dbReference>
<dbReference type="eggNOG" id="COG0564">
    <property type="taxonomic scope" value="Bacteria"/>
</dbReference>
<dbReference type="RefSeq" id="WP_015862038.1">
    <property type="nucleotide sequence ID" value="NC_012796.1"/>
</dbReference>
<dbReference type="GO" id="GO:0140098">
    <property type="term" value="F:catalytic activity, acting on RNA"/>
    <property type="evidence" value="ECO:0007669"/>
    <property type="project" value="UniProtKB-ARBA"/>
</dbReference>
<dbReference type="SUPFAM" id="SSF55174">
    <property type="entry name" value="Alpha-L RNA-binding motif"/>
    <property type="match status" value="1"/>
</dbReference>
<dbReference type="AlphaFoldDB" id="C4XKF0"/>
<feature type="domain" description="Pseudouridine synthase RsuA/RluA-like" evidence="3">
    <location>
        <begin position="88"/>
        <end position="235"/>
    </location>
</feature>
<dbReference type="EMBL" id="AP010904">
    <property type="protein sequence ID" value="BAH76890.1"/>
    <property type="molecule type" value="Genomic_DNA"/>
</dbReference>
<dbReference type="STRING" id="573370.DMR_33990"/>
<evidence type="ECO:0000259" key="3">
    <source>
        <dbReference type="Pfam" id="PF00849"/>
    </source>
</evidence>
<name>C4XKF0_SOLM1</name>
<reference evidence="4 5" key="1">
    <citation type="journal article" date="2009" name="Genome Res.">
        <title>Whole genome sequence of Desulfovibrio magneticus strain RS-1 revealed common gene clusters in magnetotactic bacteria.</title>
        <authorList>
            <person name="Nakazawa H."/>
            <person name="Arakaki A."/>
            <person name="Narita-Yamada S."/>
            <person name="Yashiro I."/>
            <person name="Jinno K."/>
            <person name="Aoki N."/>
            <person name="Tsuruyama A."/>
            <person name="Okamura Y."/>
            <person name="Tanikawa S."/>
            <person name="Fujita N."/>
            <person name="Takeyama H."/>
            <person name="Matsunaga T."/>
        </authorList>
    </citation>
    <scope>NUCLEOTIDE SEQUENCE [LARGE SCALE GENOMIC DNA]</scope>
    <source>
        <strain evidence="5">ATCC 700980 / DSM 13731 / RS-1</strain>
    </source>
</reference>
<evidence type="ECO:0000313" key="4">
    <source>
        <dbReference type="EMBL" id="BAH76890.1"/>
    </source>
</evidence>
<dbReference type="CDD" id="cd02869">
    <property type="entry name" value="PseudoU_synth_RluA_like"/>
    <property type="match status" value="1"/>
</dbReference>
<organism evidence="4 5">
    <name type="scientific">Solidesulfovibrio magneticus (strain ATCC 700980 / DSM 13731 / RS-1)</name>
    <name type="common">Desulfovibrio magneticus</name>
    <dbReference type="NCBI Taxonomy" id="573370"/>
    <lineage>
        <taxon>Bacteria</taxon>
        <taxon>Pseudomonadati</taxon>
        <taxon>Thermodesulfobacteriota</taxon>
        <taxon>Desulfovibrionia</taxon>
        <taxon>Desulfovibrionales</taxon>
        <taxon>Desulfovibrionaceae</taxon>
        <taxon>Solidesulfovibrio</taxon>
    </lineage>
</organism>
<dbReference type="GO" id="GO:0009982">
    <property type="term" value="F:pseudouridine synthase activity"/>
    <property type="evidence" value="ECO:0007669"/>
    <property type="project" value="InterPro"/>
</dbReference>
<keyword evidence="5" id="KW-1185">Reference proteome</keyword>
<gene>
    <name evidence="4" type="ordered locus">DMR_33990</name>
</gene>
<dbReference type="KEGG" id="dma:DMR_33990"/>
<dbReference type="SUPFAM" id="SSF55120">
    <property type="entry name" value="Pseudouridine synthase"/>
    <property type="match status" value="1"/>
</dbReference>
<dbReference type="PANTHER" id="PTHR21600:SF87">
    <property type="entry name" value="RNA PSEUDOURIDYLATE SYNTHASE DOMAIN-CONTAINING PROTEIN 1"/>
    <property type="match status" value="1"/>
</dbReference>
<dbReference type="InterPro" id="IPR020103">
    <property type="entry name" value="PsdUridine_synth_cat_dom_sf"/>
</dbReference>